<proteinExistence type="predicted"/>
<dbReference type="EMBL" id="BTGU01000045">
    <property type="protein sequence ID" value="GMN53284.1"/>
    <property type="molecule type" value="Genomic_DNA"/>
</dbReference>
<evidence type="ECO:0000256" key="1">
    <source>
        <dbReference type="SAM" id="MobiDB-lite"/>
    </source>
</evidence>
<reference evidence="2" key="1">
    <citation type="submission" date="2023-07" db="EMBL/GenBank/DDBJ databases">
        <title>draft genome sequence of fig (Ficus carica).</title>
        <authorList>
            <person name="Takahashi T."/>
            <person name="Nishimura K."/>
        </authorList>
    </citation>
    <scope>NUCLEOTIDE SEQUENCE</scope>
</reference>
<evidence type="ECO:0000313" key="3">
    <source>
        <dbReference type="Proteomes" id="UP001187192"/>
    </source>
</evidence>
<gene>
    <name evidence="2" type="ORF">TIFTF001_022423</name>
</gene>
<name>A0AA88AIM2_FICCA</name>
<comment type="caution">
    <text evidence="2">The sequence shown here is derived from an EMBL/GenBank/DDBJ whole genome shotgun (WGS) entry which is preliminary data.</text>
</comment>
<dbReference type="AlphaFoldDB" id="A0AA88AIM2"/>
<feature type="region of interest" description="Disordered" evidence="1">
    <location>
        <begin position="1"/>
        <end position="31"/>
    </location>
</feature>
<protein>
    <submittedName>
        <fullName evidence="2">Uncharacterized protein</fullName>
    </submittedName>
</protein>
<keyword evidence="3" id="KW-1185">Reference proteome</keyword>
<feature type="compositionally biased region" description="Basic and acidic residues" evidence="1">
    <location>
        <begin position="17"/>
        <end position="31"/>
    </location>
</feature>
<organism evidence="2 3">
    <name type="scientific">Ficus carica</name>
    <name type="common">Common fig</name>
    <dbReference type="NCBI Taxonomy" id="3494"/>
    <lineage>
        <taxon>Eukaryota</taxon>
        <taxon>Viridiplantae</taxon>
        <taxon>Streptophyta</taxon>
        <taxon>Embryophyta</taxon>
        <taxon>Tracheophyta</taxon>
        <taxon>Spermatophyta</taxon>
        <taxon>Magnoliopsida</taxon>
        <taxon>eudicotyledons</taxon>
        <taxon>Gunneridae</taxon>
        <taxon>Pentapetalae</taxon>
        <taxon>rosids</taxon>
        <taxon>fabids</taxon>
        <taxon>Rosales</taxon>
        <taxon>Moraceae</taxon>
        <taxon>Ficeae</taxon>
        <taxon>Ficus</taxon>
    </lineage>
</organism>
<sequence length="111" mass="12530">MNNIISKEGMGHYSHTVPKEETSRSRSRPRGEFLGDIEVRCYGDELLNKSVDPPQFSLSFALTKATTTRTMSLLVTATEKASNNSLVSGREGLRGEREKQGYFYFLSRYLS</sequence>
<evidence type="ECO:0000313" key="2">
    <source>
        <dbReference type="EMBL" id="GMN53284.1"/>
    </source>
</evidence>
<accession>A0AA88AIM2</accession>
<dbReference type="Proteomes" id="UP001187192">
    <property type="component" value="Unassembled WGS sequence"/>
</dbReference>